<name>A0A0D0AE76_9AGAM</name>
<evidence type="ECO:0000313" key="2">
    <source>
        <dbReference type="EMBL" id="KIK36454.1"/>
    </source>
</evidence>
<evidence type="ECO:0000256" key="1">
    <source>
        <dbReference type="SAM" id="MobiDB-lite"/>
    </source>
</evidence>
<reference evidence="2 3" key="1">
    <citation type="submission" date="2014-04" db="EMBL/GenBank/DDBJ databases">
        <authorList>
            <consortium name="DOE Joint Genome Institute"/>
            <person name="Kuo A."/>
            <person name="Ruytinx J."/>
            <person name="Rineau F."/>
            <person name="Colpaert J."/>
            <person name="Kohler A."/>
            <person name="Nagy L.G."/>
            <person name="Floudas D."/>
            <person name="Copeland A."/>
            <person name="Barry K.W."/>
            <person name="Cichocki N."/>
            <person name="Veneault-Fourrey C."/>
            <person name="LaButti K."/>
            <person name="Lindquist E.A."/>
            <person name="Lipzen A."/>
            <person name="Lundell T."/>
            <person name="Morin E."/>
            <person name="Murat C."/>
            <person name="Sun H."/>
            <person name="Tunlid A."/>
            <person name="Henrissat B."/>
            <person name="Grigoriev I.V."/>
            <person name="Hibbett D.S."/>
            <person name="Martin F."/>
            <person name="Nordberg H.P."/>
            <person name="Cantor M.N."/>
            <person name="Hua S.X."/>
        </authorList>
    </citation>
    <scope>NUCLEOTIDE SEQUENCE [LARGE SCALE GENOMIC DNA]</scope>
    <source>
        <strain evidence="2 3">UH-Slu-Lm8-n1</strain>
    </source>
</reference>
<proteinExistence type="predicted"/>
<protein>
    <submittedName>
        <fullName evidence="2">Uncharacterized protein</fullName>
    </submittedName>
</protein>
<accession>A0A0D0AE76</accession>
<dbReference type="HOGENOM" id="CLU_1830074_0_0_1"/>
<dbReference type="AlphaFoldDB" id="A0A0D0AE76"/>
<sequence>MSKRASFNEGEQTRKRIRLIDGNCQPEPLADAGAWELLEKYLTTDMTYPQLEEEFSSYLGDRYVFDDWKDARDALFSGDGDDSIALANLRALKASHIPLLSSSPWTDGPLLSTPVEQRRPPKSRIDRLSSTRIQRSGRRPK</sequence>
<dbReference type="Proteomes" id="UP000054485">
    <property type="component" value="Unassembled WGS sequence"/>
</dbReference>
<organism evidence="2 3">
    <name type="scientific">Suillus luteus UH-Slu-Lm8-n1</name>
    <dbReference type="NCBI Taxonomy" id="930992"/>
    <lineage>
        <taxon>Eukaryota</taxon>
        <taxon>Fungi</taxon>
        <taxon>Dikarya</taxon>
        <taxon>Basidiomycota</taxon>
        <taxon>Agaricomycotina</taxon>
        <taxon>Agaricomycetes</taxon>
        <taxon>Agaricomycetidae</taxon>
        <taxon>Boletales</taxon>
        <taxon>Suillineae</taxon>
        <taxon>Suillaceae</taxon>
        <taxon>Suillus</taxon>
    </lineage>
</organism>
<keyword evidence="3" id="KW-1185">Reference proteome</keyword>
<dbReference type="OrthoDB" id="2691365at2759"/>
<evidence type="ECO:0000313" key="3">
    <source>
        <dbReference type="Proteomes" id="UP000054485"/>
    </source>
</evidence>
<feature type="compositionally biased region" description="Basic and acidic residues" evidence="1">
    <location>
        <begin position="116"/>
        <end position="129"/>
    </location>
</feature>
<dbReference type="EMBL" id="KN835528">
    <property type="protein sequence ID" value="KIK36454.1"/>
    <property type="molecule type" value="Genomic_DNA"/>
</dbReference>
<feature type="non-terminal residue" evidence="2">
    <location>
        <position position="141"/>
    </location>
</feature>
<dbReference type="InParanoid" id="A0A0D0AE76"/>
<reference evidence="3" key="2">
    <citation type="submission" date="2015-01" db="EMBL/GenBank/DDBJ databases">
        <title>Evolutionary Origins and Diversification of the Mycorrhizal Mutualists.</title>
        <authorList>
            <consortium name="DOE Joint Genome Institute"/>
            <consortium name="Mycorrhizal Genomics Consortium"/>
            <person name="Kohler A."/>
            <person name="Kuo A."/>
            <person name="Nagy L.G."/>
            <person name="Floudas D."/>
            <person name="Copeland A."/>
            <person name="Barry K.W."/>
            <person name="Cichocki N."/>
            <person name="Veneault-Fourrey C."/>
            <person name="LaButti K."/>
            <person name="Lindquist E.A."/>
            <person name="Lipzen A."/>
            <person name="Lundell T."/>
            <person name="Morin E."/>
            <person name="Murat C."/>
            <person name="Riley R."/>
            <person name="Ohm R."/>
            <person name="Sun H."/>
            <person name="Tunlid A."/>
            <person name="Henrissat B."/>
            <person name="Grigoriev I.V."/>
            <person name="Hibbett D.S."/>
            <person name="Martin F."/>
        </authorList>
    </citation>
    <scope>NUCLEOTIDE SEQUENCE [LARGE SCALE GENOMIC DNA]</scope>
    <source>
        <strain evidence="3">UH-Slu-Lm8-n1</strain>
    </source>
</reference>
<feature type="region of interest" description="Disordered" evidence="1">
    <location>
        <begin position="99"/>
        <end position="141"/>
    </location>
</feature>
<gene>
    <name evidence="2" type="ORF">CY34DRAFT_109516</name>
</gene>